<dbReference type="Pfam" id="PF16729">
    <property type="entry name" value="DUF5067"/>
    <property type="match status" value="1"/>
</dbReference>
<feature type="region of interest" description="Disordered" evidence="1">
    <location>
        <begin position="25"/>
        <end position="55"/>
    </location>
</feature>
<dbReference type="InterPro" id="IPR031989">
    <property type="entry name" value="DUF5067"/>
</dbReference>
<name>A0A2G0ECE9_ENTFC</name>
<organism evidence="4 5">
    <name type="scientific">Enterococcus faecium</name>
    <name type="common">Streptococcus faecium</name>
    <dbReference type="NCBI Taxonomy" id="1352"/>
    <lineage>
        <taxon>Bacteria</taxon>
        <taxon>Bacillati</taxon>
        <taxon>Bacillota</taxon>
        <taxon>Bacilli</taxon>
        <taxon>Lactobacillales</taxon>
        <taxon>Enterococcaceae</taxon>
        <taxon>Enterococcus</taxon>
    </lineage>
</organism>
<evidence type="ECO:0000256" key="2">
    <source>
        <dbReference type="SAM" id="SignalP"/>
    </source>
</evidence>
<reference evidence="4 5" key="1">
    <citation type="submission" date="2017-10" db="EMBL/GenBank/DDBJ databases">
        <title>Draft genomes of the Enterococcus faecium isolated from human feces before and after Helicobacter pylori eradication therapy.</title>
        <authorList>
            <person name="Prianichniikov N.A."/>
            <person name="Glushchenko O.E."/>
            <person name="Malakhova M.V."/>
        </authorList>
    </citation>
    <scope>NUCLEOTIDE SEQUENCE [LARGE SCALE GENOMIC DNA]</scope>
    <source>
        <strain evidence="4 5">Hp_5-7</strain>
    </source>
</reference>
<gene>
    <name evidence="4" type="ORF">CQR37_04810</name>
</gene>
<evidence type="ECO:0000259" key="3">
    <source>
        <dbReference type="Pfam" id="PF16729"/>
    </source>
</evidence>
<accession>A0A2G0ECE9</accession>
<sequence length="223" mass="23963">MKKSILCVGVLGLSLAVLGACSSNDGGNKTAEESTTTISSSTTTEIQASAQQTSERDVIEMSFKDKTLTGPGYKLTIDKTQVGKDNSSGEDGLIIWYTLDNQTEANMVPSDMFSMLTFSQQDDTSEYDLTSSVGTFDVSEALYPMYNEDGSPLEDDAAYDEAVTNQNNFLDEVDAKSDAELLPGKSVQCVTGVVLNNTQGEVKIKLGEDFPASENQELIVSLN</sequence>
<evidence type="ECO:0000313" key="4">
    <source>
        <dbReference type="EMBL" id="PHL22178.1"/>
    </source>
</evidence>
<dbReference type="EMBL" id="PCGC01000007">
    <property type="protein sequence ID" value="PHL22178.1"/>
    <property type="molecule type" value="Genomic_DNA"/>
</dbReference>
<dbReference type="InterPro" id="IPR029050">
    <property type="entry name" value="Immunoprotect_excell_Ig-like"/>
</dbReference>
<feature type="compositionally biased region" description="Low complexity" evidence="1">
    <location>
        <begin position="33"/>
        <end position="53"/>
    </location>
</feature>
<feature type="signal peptide" evidence="2">
    <location>
        <begin position="1"/>
        <end position="19"/>
    </location>
</feature>
<dbReference type="Proteomes" id="UP000224303">
    <property type="component" value="Unassembled WGS sequence"/>
</dbReference>
<protein>
    <submittedName>
        <fullName evidence="4">DUF5067 domain-containing protein</fullName>
    </submittedName>
</protein>
<evidence type="ECO:0000313" key="5">
    <source>
        <dbReference type="Proteomes" id="UP000224303"/>
    </source>
</evidence>
<comment type="caution">
    <text evidence="4">The sequence shown here is derived from an EMBL/GenBank/DDBJ whole genome shotgun (WGS) entry which is preliminary data.</text>
</comment>
<dbReference type="PROSITE" id="PS51257">
    <property type="entry name" value="PROKAR_LIPOPROTEIN"/>
    <property type="match status" value="1"/>
</dbReference>
<dbReference type="RefSeq" id="WP_058139162.1">
    <property type="nucleotide sequence ID" value="NZ_CABGPW010000008.1"/>
</dbReference>
<evidence type="ECO:0000256" key="1">
    <source>
        <dbReference type="SAM" id="MobiDB-lite"/>
    </source>
</evidence>
<proteinExistence type="predicted"/>
<dbReference type="Gene3D" id="2.60.40.1240">
    <property type="match status" value="1"/>
</dbReference>
<feature type="domain" description="DUF5067" evidence="3">
    <location>
        <begin position="52"/>
        <end position="205"/>
    </location>
</feature>
<dbReference type="AlphaFoldDB" id="A0A2G0ECE9"/>
<keyword evidence="2" id="KW-0732">Signal</keyword>
<feature type="chain" id="PRO_5039079983" evidence="2">
    <location>
        <begin position="20"/>
        <end position="223"/>
    </location>
</feature>